<dbReference type="EMBL" id="QSFT01000020">
    <property type="protein sequence ID" value="RHA74793.1"/>
    <property type="molecule type" value="Genomic_DNA"/>
</dbReference>
<dbReference type="AlphaFoldDB" id="A0A413SYF3"/>
<proteinExistence type="predicted"/>
<sequence>MNLSLPLVVGASGFGLPETQTCPTKNQNPAILSISEYAPYKSGRNNTVVGIILWRGQACFSVSVHHVFSHFVCHVPIYLGMNCLAKKEYKFPIVKQLVGMWQQCGLLQFVCRAIGVECGIFPV</sequence>
<evidence type="ECO:0000313" key="1">
    <source>
        <dbReference type="EMBL" id="RHA74793.1"/>
    </source>
</evidence>
<evidence type="ECO:0000313" key="2">
    <source>
        <dbReference type="Proteomes" id="UP000283855"/>
    </source>
</evidence>
<dbReference type="Proteomes" id="UP000283855">
    <property type="component" value="Unassembled WGS sequence"/>
</dbReference>
<name>A0A413SYF3_9BACT</name>
<accession>A0A413SYF3</accession>
<gene>
    <name evidence="1" type="ORF">DW921_09665</name>
</gene>
<protein>
    <submittedName>
        <fullName evidence="1">Uncharacterized protein</fullName>
    </submittedName>
</protein>
<comment type="caution">
    <text evidence="1">The sequence shown here is derived from an EMBL/GenBank/DDBJ whole genome shotgun (WGS) entry which is preliminary data.</text>
</comment>
<reference evidence="1 2" key="1">
    <citation type="submission" date="2018-08" db="EMBL/GenBank/DDBJ databases">
        <title>A genome reference for cultivated species of the human gut microbiota.</title>
        <authorList>
            <person name="Zou Y."/>
            <person name="Xue W."/>
            <person name="Luo G."/>
        </authorList>
    </citation>
    <scope>NUCLEOTIDE SEQUENCE [LARGE SCALE GENOMIC DNA]</scope>
    <source>
        <strain evidence="1 2">AM42-38</strain>
    </source>
</reference>
<organism evidence="1 2">
    <name type="scientific">Phocaeicola coprophilus</name>
    <dbReference type="NCBI Taxonomy" id="387090"/>
    <lineage>
        <taxon>Bacteria</taxon>
        <taxon>Pseudomonadati</taxon>
        <taxon>Bacteroidota</taxon>
        <taxon>Bacteroidia</taxon>
        <taxon>Bacteroidales</taxon>
        <taxon>Bacteroidaceae</taxon>
        <taxon>Phocaeicola</taxon>
    </lineage>
</organism>